<proteinExistence type="predicted"/>
<evidence type="ECO:0000313" key="2">
    <source>
        <dbReference type="Proteomes" id="UP000324222"/>
    </source>
</evidence>
<name>A0A5B7I5F9_PORTR</name>
<protein>
    <submittedName>
        <fullName evidence="1">Uncharacterized protein</fullName>
    </submittedName>
</protein>
<evidence type="ECO:0000313" key="1">
    <source>
        <dbReference type="EMBL" id="MPC77563.1"/>
    </source>
</evidence>
<dbReference type="Proteomes" id="UP000324222">
    <property type="component" value="Unassembled WGS sequence"/>
</dbReference>
<reference evidence="1 2" key="1">
    <citation type="submission" date="2019-05" db="EMBL/GenBank/DDBJ databases">
        <title>Another draft genome of Portunus trituberculatus and its Hox gene families provides insights of decapod evolution.</title>
        <authorList>
            <person name="Jeong J.-H."/>
            <person name="Song I."/>
            <person name="Kim S."/>
            <person name="Choi T."/>
            <person name="Kim D."/>
            <person name="Ryu S."/>
            <person name="Kim W."/>
        </authorList>
    </citation>
    <scope>NUCLEOTIDE SEQUENCE [LARGE SCALE GENOMIC DNA]</scope>
    <source>
        <tissue evidence="1">Muscle</tissue>
    </source>
</reference>
<organism evidence="1 2">
    <name type="scientific">Portunus trituberculatus</name>
    <name type="common">Swimming crab</name>
    <name type="synonym">Neptunus trituberculatus</name>
    <dbReference type="NCBI Taxonomy" id="210409"/>
    <lineage>
        <taxon>Eukaryota</taxon>
        <taxon>Metazoa</taxon>
        <taxon>Ecdysozoa</taxon>
        <taxon>Arthropoda</taxon>
        <taxon>Crustacea</taxon>
        <taxon>Multicrustacea</taxon>
        <taxon>Malacostraca</taxon>
        <taxon>Eumalacostraca</taxon>
        <taxon>Eucarida</taxon>
        <taxon>Decapoda</taxon>
        <taxon>Pleocyemata</taxon>
        <taxon>Brachyura</taxon>
        <taxon>Eubrachyura</taxon>
        <taxon>Portunoidea</taxon>
        <taxon>Portunidae</taxon>
        <taxon>Portuninae</taxon>
        <taxon>Portunus</taxon>
    </lineage>
</organism>
<sequence>MYRLQSIVVDALVSGIAATATDVRHTLTSIQLNTGLPNIAPPCTLRTTIDLNAGSKNIKCILNNTAMHM</sequence>
<comment type="caution">
    <text evidence="1">The sequence shown here is derived from an EMBL/GenBank/DDBJ whole genome shotgun (WGS) entry which is preliminary data.</text>
</comment>
<keyword evidence="2" id="KW-1185">Reference proteome</keyword>
<dbReference type="AlphaFoldDB" id="A0A5B7I5F9"/>
<accession>A0A5B7I5F9</accession>
<dbReference type="EMBL" id="VSRR010046149">
    <property type="protein sequence ID" value="MPC77563.1"/>
    <property type="molecule type" value="Genomic_DNA"/>
</dbReference>
<gene>
    <name evidence="1" type="ORF">E2C01_072020</name>
</gene>